<dbReference type="OrthoDB" id="6500128at2759"/>
<dbReference type="GO" id="GO:0016887">
    <property type="term" value="F:ATP hydrolysis activity"/>
    <property type="evidence" value="ECO:0007669"/>
    <property type="project" value="InterPro"/>
</dbReference>
<dbReference type="Pfam" id="PF00005">
    <property type="entry name" value="ABC_tran"/>
    <property type="match status" value="1"/>
</dbReference>
<feature type="transmembrane region" description="Helical" evidence="3">
    <location>
        <begin position="70"/>
        <end position="90"/>
    </location>
</feature>
<feature type="domain" description="ABC transporter" evidence="4">
    <location>
        <begin position="438"/>
        <end position="710"/>
    </location>
</feature>
<evidence type="ECO:0000256" key="1">
    <source>
        <dbReference type="ARBA" id="ARBA00022741"/>
    </source>
</evidence>
<dbReference type="GO" id="GO:0015421">
    <property type="term" value="F:ABC-type oligopeptide transporter activity"/>
    <property type="evidence" value="ECO:0007669"/>
    <property type="project" value="TreeGrafter"/>
</dbReference>
<reference evidence="5 6" key="1">
    <citation type="submission" date="2016-03" db="EMBL/GenBank/DDBJ databases">
        <title>Comparative genomics of the ectomycorrhizal sister species Rhizopogon vinicolor and Rhizopogon vesiculosus (Basidiomycota: Boletales) reveals a divergence of the mating type B locus.</title>
        <authorList>
            <person name="Mujic A.B."/>
            <person name="Kuo A."/>
            <person name="Tritt A."/>
            <person name="Lipzen A."/>
            <person name="Chen C."/>
            <person name="Johnson J."/>
            <person name="Sharma A."/>
            <person name="Barry K."/>
            <person name="Grigoriev I.V."/>
            <person name="Spatafora J.W."/>
        </authorList>
    </citation>
    <scope>NUCLEOTIDE SEQUENCE [LARGE SCALE GENOMIC DNA]</scope>
    <source>
        <strain evidence="5 6">AM-OR11-056</strain>
    </source>
</reference>
<organism evidence="5 6">
    <name type="scientific">Rhizopogon vesiculosus</name>
    <dbReference type="NCBI Taxonomy" id="180088"/>
    <lineage>
        <taxon>Eukaryota</taxon>
        <taxon>Fungi</taxon>
        <taxon>Dikarya</taxon>
        <taxon>Basidiomycota</taxon>
        <taxon>Agaricomycotina</taxon>
        <taxon>Agaricomycetes</taxon>
        <taxon>Agaricomycetidae</taxon>
        <taxon>Boletales</taxon>
        <taxon>Suillineae</taxon>
        <taxon>Rhizopogonaceae</taxon>
        <taxon>Rhizopogon</taxon>
    </lineage>
</organism>
<dbReference type="InterPro" id="IPR039421">
    <property type="entry name" value="Type_1_exporter"/>
</dbReference>
<dbReference type="Proteomes" id="UP000183567">
    <property type="component" value="Unassembled WGS sequence"/>
</dbReference>
<protein>
    <recommendedName>
        <fullName evidence="4">ABC transporter domain-containing protein</fullName>
    </recommendedName>
</protein>
<dbReference type="InterPro" id="IPR003439">
    <property type="entry name" value="ABC_transporter-like_ATP-bd"/>
</dbReference>
<keyword evidence="2" id="KW-0067">ATP-binding</keyword>
<dbReference type="SMART" id="SM00382">
    <property type="entry name" value="AAA"/>
    <property type="match status" value="1"/>
</dbReference>
<dbReference type="GO" id="GO:0005524">
    <property type="term" value="F:ATP binding"/>
    <property type="evidence" value="ECO:0007669"/>
    <property type="project" value="UniProtKB-KW"/>
</dbReference>
<dbReference type="SUPFAM" id="SSF52540">
    <property type="entry name" value="P-loop containing nucleoside triphosphate hydrolases"/>
    <property type="match status" value="1"/>
</dbReference>
<accession>A0A1J8Q0R5</accession>
<proteinExistence type="predicted"/>
<dbReference type="PROSITE" id="PS50893">
    <property type="entry name" value="ABC_TRANSPORTER_2"/>
    <property type="match status" value="1"/>
</dbReference>
<gene>
    <name evidence="5" type="ORF">AZE42_08833</name>
</gene>
<dbReference type="Gene3D" id="3.40.50.300">
    <property type="entry name" value="P-loop containing nucleotide triphosphate hydrolases"/>
    <property type="match status" value="1"/>
</dbReference>
<dbReference type="AlphaFoldDB" id="A0A1J8Q0R5"/>
<comment type="caution">
    <text evidence="5">The sequence shown here is derived from an EMBL/GenBank/DDBJ whole genome shotgun (WGS) entry which is preliminary data.</text>
</comment>
<keyword evidence="3" id="KW-0812">Transmembrane</keyword>
<evidence type="ECO:0000259" key="4">
    <source>
        <dbReference type="PROSITE" id="PS50893"/>
    </source>
</evidence>
<dbReference type="PANTHER" id="PTHR43394">
    <property type="entry name" value="ATP-DEPENDENT PERMEASE MDL1, MITOCHONDRIAL"/>
    <property type="match status" value="1"/>
</dbReference>
<keyword evidence="3" id="KW-1133">Transmembrane helix</keyword>
<evidence type="ECO:0000313" key="5">
    <source>
        <dbReference type="EMBL" id="OJA14271.1"/>
    </source>
</evidence>
<evidence type="ECO:0000256" key="2">
    <source>
        <dbReference type="ARBA" id="ARBA00022840"/>
    </source>
</evidence>
<sequence length="715" mass="79934">MPDEKKLPSCNTGVVPPPDPPLRIMKQGVYVVAYENLSPPCWTSNIRVWTEQYFVSLTHLSCARRLLREIFLLAPGLLIGYICATLWLSISDALVLFCLGSIFNFVENGSTGLASQELLNIAIKGGFFCAIFGPACNRFLGYANDIINSRLKAHFLPQLVEASVRVDMYSTQGMALRIDFLTDMHDDTIFLDCYTIFPGTGRGHFPSDIPGASFLQDLCRILRTTVALWSQVAVLMYAVLRKPSPEREVLFLFCISHPLVRWLAPSNVTATQGYIFYTLSVPFKRMRSLYNLAFSSQYREELVLNGAVNSIPSEYRKVAKQLDNEIVTEPVPWASGLCRRWYWDFLVNLTLDLPLVVYALVLPYRLSPSSVLFIALLQQATNKLSRSIGEYGMNCTPIKSVCLKAKWLYDAISYESKIPNGSSPYPDPSQGSSDGMTISFRQVSLRYDKCNNNALENVSVDIAAGQLVLVVGTNGSGKSSLLKLIARLCDPTEGEILIDDNLLSTYNSDNVRASMAFLPQLPLLFPMSVKENICLGLMPLVQPNNKQIQEAAKMGGCTRWISRLQNGYDTQLKPTYDIGNGWNEGTYGVISARLRKELARHEKQTVTISGGEKQRLVAARTFMRINHADIKLIVIDEGMSALDVVTEHDILSEFCRLRRGKTMILVTHRFHHLVKEADQIICMKEGSVVELGKHSHLMENDGEYAKLYNAQAPSA</sequence>
<name>A0A1J8Q0R5_9AGAM</name>
<dbReference type="EMBL" id="LVVM01003784">
    <property type="protein sequence ID" value="OJA14271.1"/>
    <property type="molecule type" value="Genomic_DNA"/>
</dbReference>
<evidence type="ECO:0000256" key="3">
    <source>
        <dbReference type="SAM" id="Phobius"/>
    </source>
</evidence>
<dbReference type="InterPro" id="IPR003593">
    <property type="entry name" value="AAA+_ATPase"/>
</dbReference>
<keyword evidence="3" id="KW-0472">Membrane</keyword>
<keyword evidence="1" id="KW-0547">Nucleotide-binding</keyword>
<dbReference type="PANTHER" id="PTHR43394:SF1">
    <property type="entry name" value="ATP-BINDING CASSETTE SUB-FAMILY B MEMBER 10, MITOCHONDRIAL"/>
    <property type="match status" value="1"/>
</dbReference>
<evidence type="ECO:0000313" key="6">
    <source>
        <dbReference type="Proteomes" id="UP000183567"/>
    </source>
</evidence>
<dbReference type="InterPro" id="IPR027417">
    <property type="entry name" value="P-loop_NTPase"/>
</dbReference>
<dbReference type="STRING" id="180088.A0A1J8Q0R5"/>
<keyword evidence="6" id="KW-1185">Reference proteome</keyword>